<dbReference type="Pfam" id="PF10099">
    <property type="entry name" value="RskA_C"/>
    <property type="match status" value="1"/>
</dbReference>
<proteinExistence type="predicted"/>
<dbReference type="EMBL" id="JAAAMV010000017">
    <property type="protein sequence ID" value="NBD25837.1"/>
    <property type="molecule type" value="Genomic_DNA"/>
</dbReference>
<evidence type="ECO:0000313" key="4">
    <source>
        <dbReference type="Proteomes" id="UP000665561"/>
    </source>
</evidence>
<keyword evidence="1" id="KW-1133">Transmembrane helix</keyword>
<evidence type="ECO:0000259" key="2">
    <source>
        <dbReference type="Pfam" id="PF10099"/>
    </source>
</evidence>
<dbReference type="InterPro" id="IPR051474">
    <property type="entry name" value="Anti-sigma-K/W_factor"/>
</dbReference>
<organism evidence="3 4">
    <name type="scientific">Paenibacillus glycinis</name>
    <dbReference type="NCBI Taxonomy" id="2697035"/>
    <lineage>
        <taxon>Bacteria</taxon>
        <taxon>Bacillati</taxon>
        <taxon>Bacillota</taxon>
        <taxon>Bacilli</taxon>
        <taxon>Bacillales</taxon>
        <taxon>Paenibacillaceae</taxon>
        <taxon>Paenibacillus</taxon>
    </lineage>
</organism>
<evidence type="ECO:0000256" key="1">
    <source>
        <dbReference type="SAM" id="Phobius"/>
    </source>
</evidence>
<keyword evidence="4" id="KW-1185">Reference proteome</keyword>
<dbReference type="RefSeq" id="WP_161744643.1">
    <property type="nucleotide sequence ID" value="NZ_JAAAMV010000017.1"/>
</dbReference>
<accession>A0ABW9XT49</accession>
<keyword evidence="1" id="KW-0472">Membrane</keyword>
<protein>
    <recommendedName>
        <fullName evidence="2">Anti-sigma K factor RskA C-terminal domain-containing protein</fullName>
    </recommendedName>
</protein>
<dbReference type="PANTHER" id="PTHR37461:SF1">
    <property type="entry name" value="ANTI-SIGMA-K FACTOR RSKA"/>
    <property type="match status" value="1"/>
</dbReference>
<dbReference type="InterPro" id="IPR018764">
    <property type="entry name" value="RskA_C"/>
</dbReference>
<comment type="caution">
    <text evidence="3">The sequence shown here is derived from an EMBL/GenBank/DDBJ whole genome shotgun (WGS) entry which is preliminary data.</text>
</comment>
<evidence type="ECO:0000313" key="3">
    <source>
        <dbReference type="EMBL" id="NBD25837.1"/>
    </source>
</evidence>
<sequence>MNGKPHDADDACNKLYGEEDWIDWLLGHKPQAERDAMASHLARCARCRDIRETWTPLLEGAGSTEVPAMERAGGPAIAGAGHAWAGTAAIVADAAAGEGRGASRREQPMPSDARRERLRRYVRARSAGLRLRRLLPAHRRMVAAAVAAALLVLLAAGVYRTAPSQSERRMVDAAVLEPTAAAFLQDPRTASFKIHPEAEELGEGYIWFNETSGEVYVMLEGLLPSAAHDVQVWAVNQDEHVNLGLLHHDRPSRAHLYVKQEMLLQAHRIALTVEPAGGSSNPTEPDALVFRLRRG</sequence>
<gene>
    <name evidence="3" type="ORF">GT019_18345</name>
</gene>
<reference evidence="3 4" key="1">
    <citation type="submission" date="2020-01" db="EMBL/GenBank/DDBJ databases">
        <title>Paenibacillus soybeanensis sp. nov. isolated from the nodules of soybean (Glycine max(L.) Merr).</title>
        <authorList>
            <person name="Wang H."/>
        </authorList>
    </citation>
    <scope>NUCLEOTIDE SEQUENCE [LARGE SCALE GENOMIC DNA]</scope>
    <source>
        <strain evidence="3 4">T1</strain>
    </source>
</reference>
<feature type="transmembrane region" description="Helical" evidence="1">
    <location>
        <begin position="141"/>
        <end position="159"/>
    </location>
</feature>
<keyword evidence="1" id="KW-0812">Transmembrane</keyword>
<dbReference type="PANTHER" id="PTHR37461">
    <property type="entry name" value="ANTI-SIGMA-K FACTOR RSKA"/>
    <property type="match status" value="1"/>
</dbReference>
<name>A0ABW9XT49_9BACL</name>
<feature type="domain" description="Anti-sigma K factor RskA C-terminal" evidence="2">
    <location>
        <begin position="145"/>
        <end position="285"/>
    </location>
</feature>
<dbReference type="Proteomes" id="UP000665561">
    <property type="component" value="Unassembled WGS sequence"/>
</dbReference>